<keyword evidence="1" id="KW-1133">Transmembrane helix</keyword>
<dbReference type="KEGG" id="pseg:D3H65_01920"/>
<reference evidence="2 3" key="1">
    <citation type="submission" date="2018-09" db="EMBL/GenBank/DDBJ databases">
        <title>Genome sequencing of strain 6GH32-13.</title>
        <authorList>
            <person name="Weon H.-Y."/>
            <person name="Heo J."/>
            <person name="Kwon S.-W."/>
        </authorList>
    </citation>
    <scope>NUCLEOTIDE SEQUENCE [LARGE SCALE GENOMIC DNA]</scope>
    <source>
        <strain evidence="2 3">5GH32-13</strain>
    </source>
</reference>
<keyword evidence="3" id="KW-1185">Reference proteome</keyword>
<evidence type="ECO:0000313" key="2">
    <source>
        <dbReference type="EMBL" id="AXY72801.1"/>
    </source>
</evidence>
<sequence length="147" mass="16652">MFLIGLQTGLYQLYTLIFARATIVNIKYITLLVIYTLAGFLVKAEVPCWDRQSLPCDNPCCFQATRTQAAIGYQDDNISFAAQPPKHKQLKCRTRFRAVASFAVSSAFVNDGSRSYDHSGVDEPLNGSNTHCILPFYYIFLFRFTPF</sequence>
<keyword evidence="1" id="KW-0812">Transmembrane</keyword>
<accession>A0A3B7MQA1</accession>
<dbReference type="Proteomes" id="UP000263900">
    <property type="component" value="Chromosome"/>
</dbReference>
<protein>
    <submittedName>
        <fullName evidence="2">Uncharacterized protein</fullName>
    </submittedName>
</protein>
<feature type="transmembrane region" description="Helical" evidence="1">
    <location>
        <begin position="17"/>
        <end position="42"/>
    </location>
</feature>
<organism evidence="2 3">
    <name type="scientific">Paraflavitalea soli</name>
    <dbReference type="NCBI Taxonomy" id="2315862"/>
    <lineage>
        <taxon>Bacteria</taxon>
        <taxon>Pseudomonadati</taxon>
        <taxon>Bacteroidota</taxon>
        <taxon>Chitinophagia</taxon>
        <taxon>Chitinophagales</taxon>
        <taxon>Chitinophagaceae</taxon>
        <taxon>Paraflavitalea</taxon>
    </lineage>
</organism>
<dbReference type="AlphaFoldDB" id="A0A3B7MQA1"/>
<dbReference type="EMBL" id="CP032157">
    <property type="protein sequence ID" value="AXY72801.1"/>
    <property type="molecule type" value="Genomic_DNA"/>
</dbReference>
<proteinExistence type="predicted"/>
<keyword evidence="1" id="KW-0472">Membrane</keyword>
<gene>
    <name evidence="2" type="ORF">D3H65_01920</name>
</gene>
<evidence type="ECO:0000256" key="1">
    <source>
        <dbReference type="SAM" id="Phobius"/>
    </source>
</evidence>
<evidence type="ECO:0000313" key="3">
    <source>
        <dbReference type="Proteomes" id="UP000263900"/>
    </source>
</evidence>
<name>A0A3B7MQA1_9BACT</name>